<sequence length="658" mass="73531">MPNTEQQYFHFTLGPVQGFVAQARRTRDFWAGSFLLSWLAGVAMAEVQRQNGEIQFPIPESGYLDWITGKKKDGEPPRQGGIPNRFKAFSAKVPADFNGALVEATIREAWIALAEHIWHEDQLADVAAKDTRTIWDRQHGHFWEISWALSGDAQASSLLDQRKNWRSHYPQPEAGVKCMVMDGWQELSGATRPGQSSGERHSLLSQFWNTLREQELSGIKSDLAKQEHLCALAYVKRRFVRHFDSFETTLGSGLKLKGWKLQPGVPSVSYMAAVHWLEKLVQSATHGELQTLYAAAKAVNKDHSEWETRVACLQTAREQFADPELAGRFLALDGNLLFDHVLEHATAYDYDTQKVAGLQKALGDFKRLHADFDEPLSPFYAILLMDGDSLGKHMADAENQTPISTALNAFTSAVPRIVEGHNGFLIYAGGDDVLAILPLEDAMRCAAAVRESYLNCFKPYPKIPTTISAAIEFAHVKMPLGKILQDAHSLLDDVAKDDAGRDALAVRVWKPGGMTVEWAQPWEIALDPEGKLHIEKLVEEFRVQDQTGAGDFSNKFFYKIGERFELLNPAQKADGTFENRILQDDESLALVAVDFKNSGQNRDLSMEEARSKIGELLRQCRAVTREAGKAKEAWKTSELLKADGALLVRFLAQKGVKQ</sequence>
<evidence type="ECO:0000313" key="5">
    <source>
        <dbReference type="Proteomes" id="UP000604481"/>
    </source>
</evidence>
<gene>
    <name evidence="4" type="primary">cas10</name>
    <name evidence="4" type="ORF">INR99_15920</name>
</gene>
<dbReference type="RefSeq" id="WP_194117375.1">
    <property type="nucleotide sequence ID" value="NZ_JADFUA010000014.1"/>
</dbReference>
<dbReference type="InterPro" id="IPR054767">
    <property type="entry name" value="Cas10-Cmr2_palm2"/>
</dbReference>
<dbReference type="GO" id="GO:0051607">
    <property type="term" value="P:defense response to virus"/>
    <property type="evidence" value="ECO:0007669"/>
    <property type="project" value="UniProtKB-KW"/>
</dbReference>
<dbReference type="EMBL" id="JADFUA010000014">
    <property type="protein sequence ID" value="MBE9610827.1"/>
    <property type="molecule type" value="Genomic_DNA"/>
</dbReference>
<dbReference type="NCBIfam" id="TIGR02577">
    <property type="entry name" value="cas_TM1794_Cmr2"/>
    <property type="match status" value="1"/>
</dbReference>
<evidence type="ECO:0000259" key="3">
    <source>
        <dbReference type="PROSITE" id="PS50887"/>
    </source>
</evidence>
<dbReference type="InterPro" id="IPR013407">
    <property type="entry name" value="CRISPR-assoc_prot_Cmr2"/>
</dbReference>
<feature type="domain" description="GGDEF" evidence="3">
    <location>
        <begin position="378"/>
        <end position="509"/>
    </location>
</feature>
<evidence type="ECO:0000256" key="1">
    <source>
        <dbReference type="ARBA" id="ARBA00022741"/>
    </source>
</evidence>
<dbReference type="Proteomes" id="UP000604481">
    <property type="component" value="Unassembled WGS sequence"/>
</dbReference>
<dbReference type="Pfam" id="PF22335">
    <property type="entry name" value="Cas10-Cmr2_palm2"/>
    <property type="match status" value="1"/>
</dbReference>
<protein>
    <submittedName>
        <fullName evidence="4">Type III-B CRISPR-associated protein Cas10/Cmr2</fullName>
    </submittedName>
</protein>
<proteinExistence type="predicted"/>
<evidence type="ECO:0000313" key="4">
    <source>
        <dbReference type="EMBL" id="MBE9610827.1"/>
    </source>
</evidence>
<dbReference type="GO" id="GO:0000166">
    <property type="term" value="F:nucleotide binding"/>
    <property type="evidence" value="ECO:0007669"/>
    <property type="project" value="UniProtKB-KW"/>
</dbReference>
<dbReference type="InterPro" id="IPR038242">
    <property type="entry name" value="Cmr2_N"/>
</dbReference>
<name>A0A8J7FMN0_9NEIS</name>
<keyword evidence="2" id="KW-0051">Antiviral defense</keyword>
<dbReference type="Gene3D" id="3.30.70.2220">
    <property type="entry name" value="CRISPR-Cas system, Cmr2 subunit, D1 domain, cysteine cluster"/>
    <property type="match status" value="1"/>
</dbReference>
<keyword evidence="5" id="KW-1185">Reference proteome</keyword>
<dbReference type="Pfam" id="PF12469">
    <property type="entry name" value="Cmr2_N"/>
    <property type="match status" value="1"/>
</dbReference>
<dbReference type="AlphaFoldDB" id="A0A8J7FMN0"/>
<dbReference type="InterPro" id="IPR000160">
    <property type="entry name" value="GGDEF_dom"/>
</dbReference>
<evidence type="ECO:0000256" key="2">
    <source>
        <dbReference type="ARBA" id="ARBA00023118"/>
    </source>
</evidence>
<reference evidence="4 5" key="1">
    <citation type="submission" date="2020-10" db="EMBL/GenBank/DDBJ databases">
        <title>The genome sequence of Chitinilyticum litopenaei 4Y14.</title>
        <authorList>
            <person name="Liu Y."/>
        </authorList>
    </citation>
    <scope>NUCLEOTIDE SEQUENCE [LARGE SCALE GENOMIC DNA]</scope>
    <source>
        <strain evidence="4 5">4Y14</strain>
    </source>
</reference>
<dbReference type="InterPro" id="IPR024615">
    <property type="entry name" value="CRISPR-assoc_Cmr2_N"/>
</dbReference>
<comment type="caution">
    <text evidence="4">The sequence shown here is derived from an EMBL/GenBank/DDBJ whole genome shotgun (WGS) entry which is preliminary data.</text>
</comment>
<accession>A0A8J7FMN0</accession>
<organism evidence="4 5">
    <name type="scientific">Chitinilyticum piscinae</name>
    <dbReference type="NCBI Taxonomy" id="2866724"/>
    <lineage>
        <taxon>Bacteria</taxon>
        <taxon>Pseudomonadati</taxon>
        <taxon>Pseudomonadota</taxon>
        <taxon>Betaproteobacteria</taxon>
        <taxon>Neisseriales</taxon>
        <taxon>Chitinibacteraceae</taxon>
        <taxon>Chitinilyticum</taxon>
    </lineage>
</organism>
<keyword evidence="1" id="KW-0547">Nucleotide-binding</keyword>
<dbReference type="PROSITE" id="PS50887">
    <property type="entry name" value="GGDEF"/>
    <property type="match status" value="1"/>
</dbReference>
<dbReference type="InterPro" id="IPR043128">
    <property type="entry name" value="Rev_trsase/Diguanyl_cyclase"/>
</dbReference>
<dbReference type="Gene3D" id="3.30.70.270">
    <property type="match status" value="1"/>
</dbReference>